<dbReference type="InterPro" id="IPR000477">
    <property type="entry name" value="RT_dom"/>
</dbReference>
<keyword evidence="3" id="KW-0548">Nucleotidyltransferase</keyword>
<dbReference type="Proteomes" id="UP000553459">
    <property type="component" value="Unassembled WGS sequence"/>
</dbReference>
<evidence type="ECO:0000256" key="1">
    <source>
        <dbReference type="ARBA" id="ARBA00034120"/>
    </source>
</evidence>
<gene>
    <name evidence="3" type="ORF">GNY06_04635</name>
</gene>
<dbReference type="Pfam" id="PF00078">
    <property type="entry name" value="RVT_1"/>
    <property type="match status" value="1"/>
</dbReference>
<keyword evidence="3" id="KW-0695">RNA-directed DNA polymerase</keyword>
<dbReference type="CDD" id="cd01646">
    <property type="entry name" value="RT_Bac_retron_I"/>
    <property type="match status" value="1"/>
</dbReference>
<dbReference type="InterPro" id="IPR051083">
    <property type="entry name" value="GrpII_Intron_Splice-Mob/Def"/>
</dbReference>
<evidence type="ECO:0000259" key="2">
    <source>
        <dbReference type="PROSITE" id="PS50878"/>
    </source>
</evidence>
<dbReference type="PANTHER" id="PTHR34047">
    <property type="entry name" value="NUCLEAR INTRON MATURASE 1, MITOCHONDRIAL-RELATED"/>
    <property type="match status" value="1"/>
</dbReference>
<reference evidence="3 4" key="1">
    <citation type="submission" date="2019-11" db="EMBL/GenBank/DDBJ databases">
        <title>Characterization of Elizabethkingia argenteiflava sp. nov., isolated from inner surface of Soybean Pods.</title>
        <authorList>
            <person name="Mo S."/>
        </authorList>
    </citation>
    <scope>NUCLEOTIDE SEQUENCE [LARGE SCALE GENOMIC DNA]</scope>
    <source>
        <strain evidence="3 4">YB22</strain>
    </source>
</reference>
<comment type="similarity">
    <text evidence="1">Belongs to the bacterial reverse transcriptase family.</text>
</comment>
<evidence type="ECO:0000313" key="4">
    <source>
        <dbReference type="Proteomes" id="UP000553459"/>
    </source>
</evidence>
<organism evidence="3 4">
    <name type="scientific">Elizabethkingia argenteiflava</name>
    <dbReference type="NCBI Taxonomy" id="2681556"/>
    <lineage>
        <taxon>Bacteria</taxon>
        <taxon>Pseudomonadati</taxon>
        <taxon>Bacteroidota</taxon>
        <taxon>Flavobacteriia</taxon>
        <taxon>Flavobacteriales</taxon>
        <taxon>Weeksellaceae</taxon>
        <taxon>Elizabethkingia</taxon>
    </lineage>
</organism>
<dbReference type="EMBL" id="JAAABJ010000399">
    <property type="protein sequence ID" value="NAW50701.1"/>
    <property type="molecule type" value="Genomic_DNA"/>
</dbReference>
<evidence type="ECO:0000313" key="3">
    <source>
        <dbReference type="EMBL" id="NAW50701.1"/>
    </source>
</evidence>
<name>A0A845PUK8_9FLAO</name>
<comment type="caution">
    <text evidence="3">The sequence shown here is derived from an EMBL/GenBank/DDBJ whole genome shotgun (WGS) entry which is preliminary data.</text>
</comment>
<dbReference type="GO" id="GO:0003964">
    <property type="term" value="F:RNA-directed DNA polymerase activity"/>
    <property type="evidence" value="ECO:0007669"/>
    <property type="project" value="UniProtKB-KW"/>
</dbReference>
<dbReference type="AlphaFoldDB" id="A0A845PUK8"/>
<feature type="domain" description="Reverse transcriptase" evidence="2">
    <location>
        <begin position="60"/>
        <end position="324"/>
    </location>
</feature>
<protein>
    <submittedName>
        <fullName evidence="3">Reverse transcriptase</fullName>
    </submittedName>
</protein>
<keyword evidence="3" id="KW-0808">Transferase</keyword>
<dbReference type="PANTHER" id="PTHR34047:SF8">
    <property type="entry name" value="PROTEIN YKFC"/>
    <property type="match status" value="1"/>
</dbReference>
<proteinExistence type="inferred from homology"/>
<sequence length="514" mass="59888">MERILKLDHTDARSYFLKQESYFNSDLPTYFVFENLLRVVAAEIGEKDLNEFYSKRPIGEGKTKTNFPSQFEDVNHKFLNNKDGKFTWRPLQLIHPALYVSLVNKITQKENWKTIVSRFAVFQENKMIRCYSIPLRSENQQSDRATSISQWWQSIEQQSLELALKYEYVLMTDISDCYGSIYSHSVPWAIHTKKEAKEKRNNKTLIGNVIDKHLQDMAYGQTNGIPQGSVLMDFIAEMVLGYADVELSKEIKNLKLTDYEIIRYRDDYRIFSNNPQIAEKITKLLTEVLVKLGMGLNAKKTIMSNNIINNSIKPDKLYWISSRKSATGIQEHLLIIHKLSEEYPNSGSLSKALGKFYNRMKGINETHQNIVVLVSILTDIMYKSPRTYPIASAILSKLLSLIQNDKKKNKILNLIYKKFEKIPNTGHLKIWLQRVTIKLDPNRKYTEKLCEKVVNKNPNLQIWNSDWLKTNLKKIIETTPIIDHSVINDIDEVIAKEEVELFKQEYNDLEEKSE</sequence>
<keyword evidence="4" id="KW-1185">Reference proteome</keyword>
<accession>A0A845PUK8</accession>
<dbReference type="RefSeq" id="WP_166519017.1">
    <property type="nucleotide sequence ID" value="NZ_JAAABJ010000399.1"/>
</dbReference>
<dbReference type="PROSITE" id="PS50878">
    <property type="entry name" value="RT_POL"/>
    <property type="match status" value="1"/>
</dbReference>